<evidence type="ECO:0008006" key="4">
    <source>
        <dbReference type="Google" id="ProtNLM"/>
    </source>
</evidence>
<dbReference type="AlphaFoldDB" id="A0A1E7Z8E6"/>
<evidence type="ECO:0000313" key="3">
    <source>
        <dbReference type="Proteomes" id="UP000175691"/>
    </source>
</evidence>
<reference evidence="2 3" key="1">
    <citation type="submission" date="2016-08" db="EMBL/GenBank/DDBJ databases">
        <authorList>
            <person name="Seilhamer J.J."/>
        </authorList>
    </citation>
    <scope>NUCLEOTIDE SEQUENCE [LARGE SCALE GENOMIC DNA]</scope>
    <source>
        <strain evidence="2 3">KCTC 42603</strain>
    </source>
</reference>
<sequence length="151" mass="16366">MAGFFVFLLSLPVSANNSIHFTDTWARATFPMAETGAVYTTLMNHSQQPLTLVSVSVPEAVAASAEIHSITMSEGMMKMRELENGIELKPHGHAMLQPGGQHIMLVGLKEGLEPGTSFTLTLHFNDGSQQLLEVPVQDDSGDNDAMGKHHH</sequence>
<dbReference type="STRING" id="1656094.BFC18_17095"/>
<feature type="signal peptide" evidence="1">
    <location>
        <begin position="1"/>
        <end position="15"/>
    </location>
</feature>
<evidence type="ECO:0000313" key="2">
    <source>
        <dbReference type="EMBL" id="OFC69813.1"/>
    </source>
</evidence>
<dbReference type="EMBL" id="MDHN01000037">
    <property type="protein sequence ID" value="OFC69813.1"/>
    <property type="molecule type" value="Genomic_DNA"/>
</dbReference>
<evidence type="ECO:0000256" key="1">
    <source>
        <dbReference type="SAM" id="SignalP"/>
    </source>
</evidence>
<dbReference type="InterPro" id="IPR036182">
    <property type="entry name" value="PCuAC_sf"/>
</dbReference>
<comment type="caution">
    <text evidence="2">The sequence shown here is derived from an EMBL/GenBank/DDBJ whole genome shotgun (WGS) entry which is preliminary data.</text>
</comment>
<dbReference type="PANTHER" id="PTHR36302">
    <property type="entry name" value="BLR7088 PROTEIN"/>
    <property type="match status" value="1"/>
</dbReference>
<dbReference type="SUPFAM" id="SSF110087">
    <property type="entry name" value="DR1885-like metal-binding protein"/>
    <property type="match status" value="1"/>
</dbReference>
<dbReference type="Gene3D" id="2.60.40.1890">
    <property type="entry name" value="PCu(A)C copper chaperone"/>
    <property type="match status" value="1"/>
</dbReference>
<gene>
    <name evidence="2" type="ORF">BFC18_17095</name>
</gene>
<dbReference type="PANTHER" id="PTHR36302:SF1">
    <property type="entry name" value="COPPER CHAPERONE PCU(A)C"/>
    <property type="match status" value="1"/>
</dbReference>
<protein>
    <recommendedName>
        <fullName evidence="4">Copper chaperone PCu(A)C</fullName>
    </recommendedName>
</protein>
<dbReference type="InterPro" id="IPR058248">
    <property type="entry name" value="Lxx211020-like"/>
</dbReference>
<name>A0A1E7Z8E6_9ALTE</name>
<feature type="chain" id="PRO_5013131115" description="Copper chaperone PCu(A)C" evidence="1">
    <location>
        <begin position="16"/>
        <end position="151"/>
    </location>
</feature>
<proteinExistence type="predicted"/>
<keyword evidence="1" id="KW-0732">Signal</keyword>
<keyword evidence="3" id="KW-1185">Reference proteome</keyword>
<dbReference type="Pfam" id="PF04314">
    <property type="entry name" value="PCuAC"/>
    <property type="match status" value="1"/>
</dbReference>
<dbReference type="InterPro" id="IPR007410">
    <property type="entry name" value="LpqE-like"/>
</dbReference>
<accession>A0A1E7Z8E6</accession>
<dbReference type="Proteomes" id="UP000175691">
    <property type="component" value="Unassembled WGS sequence"/>
</dbReference>
<organism evidence="2 3">
    <name type="scientific">Alteromonas confluentis</name>
    <dbReference type="NCBI Taxonomy" id="1656094"/>
    <lineage>
        <taxon>Bacteria</taxon>
        <taxon>Pseudomonadati</taxon>
        <taxon>Pseudomonadota</taxon>
        <taxon>Gammaproteobacteria</taxon>
        <taxon>Alteromonadales</taxon>
        <taxon>Alteromonadaceae</taxon>
        <taxon>Alteromonas/Salinimonas group</taxon>
        <taxon>Alteromonas</taxon>
    </lineage>
</organism>